<feature type="transmembrane region" description="Helical" evidence="4">
    <location>
        <begin position="438"/>
        <end position="460"/>
    </location>
</feature>
<organism evidence="6 8">
    <name type="scientific">Cercospora beticola</name>
    <name type="common">Sugarbeet leaf spot fungus</name>
    <dbReference type="NCBI Taxonomy" id="122368"/>
    <lineage>
        <taxon>Eukaryota</taxon>
        <taxon>Fungi</taxon>
        <taxon>Dikarya</taxon>
        <taxon>Ascomycota</taxon>
        <taxon>Pezizomycotina</taxon>
        <taxon>Dothideomycetes</taxon>
        <taxon>Dothideomycetidae</taxon>
        <taxon>Mycosphaerellales</taxon>
        <taxon>Mycosphaerellaceae</taxon>
        <taxon>Cercospora</taxon>
    </lineage>
</organism>
<dbReference type="Gene3D" id="1.20.1250.20">
    <property type="entry name" value="MFS general substrate transporter like domains"/>
    <property type="match status" value="2"/>
</dbReference>
<dbReference type="PROSITE" id="PS50850">
    <property type="entry name" value="MFS"/>
    <property type="match status" value="1"/>
</dbReference>
<keyword evidence="4" id="KW-1133">Transmembrane helix</keyword>
<dbReference type="EMBL" id="LKMD01000104">
    <property type="protein sequence ID" value="PIA94325.1"/>
    <property type="molecule type" value="Genomic_DNA"/>
</dbReference>
<feature type="transmembrane region" description="Helical" evidence="4">
    <location>
        <begin position="466"/>
        <end position="486"/>
    </location>
</feature>
<evidence type="ECO:0000313" key="9">
    <source>
        <dbReference type="Proteomes" id="UP001302367"/>
    </source>
</evidence>
<evidence type="ECO:0000313" key="8">
    <source>
        <dbReference type="Proteomes" id="UP000230605"/>
    </source>
</evidence>
<dbReference type="GO" id="GO:0022857">
    <property type="term" value="F:transmembrane transporter activity"/>
    <property type="evidence" value="ECO:0007669"/>
    <property type="project" value="InterPro"/>
</dbReference>
<evidence type="ECO:0000256" key="3">
    <source>
        <dbReference type="SAM" id="MobiDB-lite"/>
    </source>
</evidence>
<feature type="transmembrane region" description="Helical" evidence="4">
    <location>
        <begin position="206"/>
        <end position="226"/>
    </location>
</feature>
<evidence type="ECO:0000256" key="2">
    <source>
        <dbReference type="ARBA" id="ARBA00006727"/>
    </source>
</evidence>
<keyword evidence="9" id="KW-1185">Reference proteome</keyword>
<feature type="transmembrane region" description="Helical" evidence="4">
    <location>
        <begin position="269"/>
        <end position="289"/>
    </location>
</feature>
<reference evidence="6 8" key="1">
    <citation type="submission" date="2015-10" db="EMBL/GenBank/DDBJ databases">
        <title>The cercosporin biosynthetic gene cluster was horizontally transferred to several fungal lineages and shown to be expanded in Cercospora beticola based on microsynteny with recipient genomes.</title>
        <authorList>
            <person name="De Jonge R."/>
            <person name="Ebert M.K."/>
            <person name="Suttle J.C."/>
            <person name="Jurick Ii W.M."/>
            <person name="Secor G.A."/>
            <person name="Thomma B.P."/>
            <person name="Van De Peer Y."/>
            <person name="Bolton M.D."/>
        </authorList>
    </citation>
    <scope>NUCLEOTIDE SEQUENCE [LARGE SCALE GENOMIC DNA]</scope>
    <source>
        <strain evidence="6 8">09-40</strain>
    </source>
</reference>
<feature type="transmembrane region" description="Helical" evidence="4">
    <location>
        <begin position="182"/>
        <end position="200"/>
    </location>
</feature>
<dbReference type="InterPro" id="IPR020846">
    <property type="entry name" value="MFS_dom"/>
</dbReference>
<dbReference type="PANTHER" id="PTHR11360:SF315">
    <property type="entry name" value="TRANSPORTER MCH2-RELATED"/>
    <property type="match status" value="1"/>
</dbReference>
<feature type="transmembrane region" description="Helical" evidence="4">
    <location>
        <begin position="238"/>
        <end position="257"/>
    </location>
</feature>
<dbReference type="GO" id="GO:0016020">
    <property type="term" value="C:membrane"/>
    <property type="evidence" value="ECO:0007669"/>
    <property type="project" value="UniProtKB-SubCell"/>
</dbReference>
<feature type="compositionally biased region" description="Basic and acidic residues" evidence="3">
    <location>
        <begin position="17"/>
        <end position="28"/>
    </location>
</feature>
<comment type="similarity">
    <text evidence="2">Belongs to the major facilitator superfamily. Monocarboxylate porter (TC 2.A.1.13) family.</text>
</comment>
<dbReference type="InterPro" id="IPR011701">
    <property type="entry name" value="MFS"/>
</dbReference>
<keyword evidence="4" id="KW-0472">Membrane</keyword>
<evidence type="ECO:0000256" key="1">
    <source>
        <dbReference type="ARBA" id="ARBA00004141"/>
    </source>
</evidence>
<gene>
    <name evidence="6" type="ORF">CB0940_08750</name>
    <name evidence="7" type="ORF">RHO25_009985</name>
</gene>
<dbReference type="Proteomes" id="UP000230605">
    <property type="component" value="Chromosome 6"/>
</dbReference>
<feature type="compositionally biased region" description="Polar residues" evidence="3">
    <location>
        <begin position="61"/>
        <end position="73"/>
    </location>
</feature>
<comment type="subcellular location">
    <subcellularLocation>
        <location evidence="1">Membrane</location>
        <topology evidence="1">Multi-pass membrane protein</topology>
    </subcellularLocation>
</comment>
<feature type="transmembrane region" description="Helical" evidence="4">
    <location>
        <begin position="346"/>
        <end position="366"/>
    </location>
</feature>
<evidence type="ECO:0000259" key="5">
    <source>
        <dbReference type="PROSITE" id="PS50850"/>
    </source>
</evidence>
<proteinExistence type="inferred from homology"/>
<dbReference type="Proteomes" id="UP001302367">
    <property type="component" value="Chromosome 6"/>
</dbReference>
<evidence type="ECO:0000313" key="7">
    <source>
        <dbReference type="EMBL" id="WPB05333.1"/>
    </source>
</evidence>
<dbReference type="SUPFAM" id="SSF103473">
    <property type="entry name" value="MFS general substrate transporter"/>
    <property type="match status" value="1"/>
</dbReference>
<accession>A0A2G5HP53</accession>
<dbReference type="OrthoDB" id="6499973at2759"/>
<dbReference type="EMBL" id="CP134189">
    <property type="protein sequence ID" value="WPB05333.1"/>
    <property type="molecule type" value="Genomic_DNA"/>
</dbReference>
<name>A0A2G5HP53_CERBT</name>
<feature type="transmembrane region" description="Helical" evidence="4">
    <location>
        <begin position="403"/>
        <end position="426"/>
    </location>
</feature>
<dbReference type="PANTHER" id="PTHR11360">
    <property type="entry name" value="MONOCARBOXYLATE TRANSPORTER"/>
    <property type="match status" value="1"/>
</dbReference>
<feature type="transmembrane region" description="Helical" evidence="4">
    <location>
        <begin position="314"/>
        <end position="334"/>
    </location>
</feature>
<dbReference type="Pfam" id="PF07690">
    <property type="entry name" value="MFS_1"/>
    <property type="match status" value="1"/>
</dbReference>
<reference evidence="7 9" key="2">
    <citation type="submission" date="2023-09" db="EMBL/GenBank/DDBJ databases">
        <title>Complete-Gapless Cercospora beticola genome.</title>
        <authorList>
            <person name="Wyatt N.A."/>
            <person name="Spanner R.E."/>
            <person name="Bolton M.D."/>
        </authorList>
    </citation>
    <scope>NUCLEOTIDE SEQUENCE [LARGE SCALE GENOMIC DNA]</scope>
    <source>
        <strain evidence="7">Cb09-40</strain>
    </source>
</reference>
<feature type="transmembrane region" description="Helical" evidence="4">
    <location>
        <begin position="378"/>
        <end position="397"/>
    </location>
</feature>
<evidence type="ECO:0000256" key="4">
    <source>
        <dbReference type="SAM" id="Phobius"/>
    </source>
</evidence>
<protein>
    <submittedName>
        <fullName evidence="6">Putative transporter MCH2</fullName>
    </submittedName>
</protein>
<feature type="domain" description="Major facilitator superfamily (MFS) profile" evidence="5">
    <location>
        <begin position="113"/>
        <end position="490"/>
    </location>
</feature>
<dbReference type="AlphaFoldDB" id="A0A2G5HP53"/>
<feature type="transmembrane region" description="Helical" evidence="4">
    <location>
        <begin position="149"/>
        <end position="170"/>
    </location>
</feature>
<feature type="region of interest" description="Disordered" evidence="3">
    <location>
        <begin position="1"/>
        <end position="82"/>
    </location>
</feature>
<sequence length="520" mass="56368">MVEGEAGTNRDNAMKMQNERETRTEIEMARSSIGDEVTTSQTQAQAHEPQTPAEIAAPMTWSENVSRAHSRTSSRAEEEEDVELQAFASRQTEGNFALREDVPPDGGYGWICTLCVCLINAHTWGVNAAWGVFLAYFLRVSTFRSATHLEYALIGGLSISQALMVTPLVALSNEKFGTRTTLLIGTFLLSASMLTSSFATEVWQLFLSQGVCFGWGMGCLYITAAAILPQWFSKRRSLAMGLASAGSGFGGLAYNLGAGAGLETLGWRWTYRILAIATLVTNLTSAILLKDRNRLVRPSTKAFDVREYARVETWLLITWGFMTELGFVVLLYSLPNYAQTIGLSSQQGAVVGAMLSLGLGFGRPLVGWISDVFGRINVATGMTALCGILCLGIWIPAKSYGVLILFAILGGTVAGTFWGTVVPVTAEVTGLQRLPSTFGMICLPLVLPATFGEGVALELVSASGYVSAQVFTACTFLAGAVAIWLLRSWQLHELAKREQADQTFSRVWLTLHGLFDLKKV</sequence>
<evidence type="ECO:0000313" key="6">
    <source>
        <dbReference type="EMBL" id="PIA94325.1"/>
    </source>
</evidence>
<feature type="transmembrane region" description="Helical" evidence="4">
    <location>
        <begin position="108"/>
        <end position="137"/>
    </location>
</feature>
<dbReference type="InterPro" id="IPR036259">
    <property type="entry name" value="MFS_trans_sf"/>
</dbReference>
<keyword evidence="4" id="KW-0812">Transmembrane</keyword>
<dbReference type="InterPro" id="IPR050327">
    <property type="entry name" value="Proton-linked_MCT"/>
</dbReference>